<evidence type="ECO:0000313" key="2">
    <source>
        <dbReference type="Proteomes" id="UP000321224"/>
    </source>
</evidence>
<organism evidence="1 2">
    <name type="scientific">Myxococcus virescens</name>
    <dbReference type="NCBI Taxonomy" id="83456"/>
    <lineage>
        <taxon>Bacteria</taxon>
        <taxon>Pseudomonadati</taxon>
        <taxon>Myxococcota</taxon>
        <taxon>Myxococcia</taxon>
        <taxon>Myxococcales</taxon>
        <taxon>Cystobacterineae</taxon>
        <taxon>Myxococcaceae</taxon>
        <taxon>Myxococcus</taxon>
    </lineage>
</organism>
<reference evidence="1 2" key="1">
    <citation type="submission" date="2019-07" db="EMBL/GenBank/DDBJ databases">
        <title>Whole genome shotgun sequence of Myxococcus virescens NBRC 100334.</title>
        <authorList>
            <person name="Hosoyama A."/>
            <person name="Uohara A."/>
            <person name="Ohji S."/>
            <person name="Ichikawa N."/>
        </authorList>
    </citation>
    <scope>NUCLEOTIDE SEQUENCE [LARGE SCALE GENOMIC DNA]</scope>
    <source>
        <strain evidence="1 2">NBRC 100334</strain>
    </source>
</reference>
<accession>A0A511HQ73</accession>
<proteinExistence type="predicted"/>
<comment type="caution">
    <text evidence="1">The sequence shown here is derived from an EMBL/GenBank/DDBJ whole genome shotgun (WGS) entry which is preliminary data.</text>
</comment>
<dbReference type="Proteomes" id="UP000321224">
    <property type="component" value="Unassembled WGS sequence"/>
</dbReference>
<name>A0A511HQ73_9BACT</name>
<dbReference type="EMBL" id="BJVY01000142">
    <property type="protein sequence ID" value="GEL75740.1"/>
    <property type="molecule type" value="Genomic_DNA"/>
</dbReference>
<sequence>MATTSQQLMMVGQRTARYGIPQPYIEVRFPKDTRQRTLDAALHRLYADIELATPESESWDVRIEQLPDVFNFSGGRVYLELAEGTPVEAERAMALLKRLVG</sequence>
<protein>
    <submittedName>
        <fullName evidence="1">Uncharacterized protein</fullName>
    </submittedName>
</protein>
<dbReference type="RefSeq" id="WP_261771532.1">
    <property type="nucleotide sequence ID" value="NZ_BJVY01000142.1"/>
</dbReference>
<dbReference type="AlphaFoldDB" id="A0A511HQ73"/>
<evidence type="ECO:0000313" key="1">
    <source>
        <dbReference type="EMBL" id="GEL75740.1"/>
    </source>
</evidence>
<gene>
    <name evidence="1" type="ORF">MVI01_75240</name>
</gene>